<organism evidence="2 3">
    <name type="scientific">Caenorhabditis japonica</name>
    <dbReference type="NCBI Taxonomy" id="281687"/>
    <lineage>
        <taxon>Eukaryota</taxon>
        <taxon>Metazoa</taxon>
        <taxon>Ecdysozoa</taxon>
        <taxon>Nematoda</taxon>
        <taxon>Chromadorea</taxon>
        <taxon>Rhabditida</taxon>
        <taxon>Rhabditina</taxon>
        <taxon>Rhabditomorpha</taxon>
        <taxon>Rhabditoidea</taxon>
        <taxon>Rhabditidae</taxon>
        <taxon>Peloderinae</taxon>
        <taxon>Caenorhabditis</taxon>
    </lineage>
</organism>
<keyword evidence="3" id="KW-1185">Reference proteome</keyword>
<dbReference type="AlphaFoldDB" id="A0A8R1IEE7"/>
<dbReference type="InterPro" id="IPR032675">
    <property type="entry name" value="LRR_dom_sf"/>
</dbReference>
<evidence type="ECO:0000256" key="1">
    <source>
        <dbReference type="SAM" id="SignalP"/>
    </source>
</evidence>
<protein>
    <recommendedName>
        <fullName evidence="4">Receptor L-domain domain-containing protein</fullName>
    </recommendedName>
</protein>
<proteinExistence type="predicted"/>
<name>A0A8R1IEE7_CAEJA</name>
<reference evidence="3" key="1">
    <citation type="submission" date="2010-08" db="EMBL/GenBank/DDBJ databases">
        <authorList>
            <consortium name="Caenorhabditis japonica Sequencing Consortium"/>
            <person name="Wilson R.K."/>
        </authorList>
    </citation>
    <scope>NUCLEOTIDE SEQUENCE [LARGE SCALE GENOMIC DNA]</scope>
    <source>
        <strain evidence="3">DF5081</strain>
    </source>
</reference>
<evidence type="ECO:0000313" key="3">
    <source>
        <dbReference type="Proteomes" id="UP000005237"/>
    </source>
</evidence>
<evidence type="ECO:0000313" key="2">
    <source>
        <dbReference type="EnsemblMetazoa" id="CJA26103.1"/>
    </source>
</evidence>
<sequence length="206" mass="22909">MTCSQNRSILVTLPLLLLILETSPPVKCQTALSLAETKHSCMALKAEFGEGCVCKQTKRYGQPECCCMGWQVTQMPVNLTADVGYLYLHNTSISEVTSNFFDAYPSIRELEISDSVHLEHFDGSSLTVLPKLRKLSVTKCPNLREISGKLLVNNTRIQTVILKSNGLRTMPSLRMTDAHHVLVDRIDLSGNKIKFIGDSKVRNVKA</sequence>
<evidence type="ECO:0008006" key="4">
    <source>
        <dbReference type="Google" id="ProtNLM"/>
    </source>
</evidence>
<keyword evidence="1" id="KW-0732">Signal</keyword>
<dbReference type="EnsemblMetazoa" id="CJA26103.1">
    <property type="protein sequence ID" value="CJA26103.1"/>
    <property type="gene ID" value="WBGene00181675"/>
</dbReference>
<feature type="signal peptide" evidence="1">
    <location>
        <begin position="1"/>
        <end position="28"/>
    </location>
</feature>
<dbReference type="SUPFAM" id="SSF52058">
    <property type="entry name" value="L domain-like"/>
    <property type="match status" value="1"/>
</dbReference>
<reference evidence="2" key="2">
    <citation type="submission" date="2022-06" db="UniProtKB">
        <authorList>
            <consortium name="EnsemblMetazoa"/>
        </authorList>
    </citation>
    <scope>IDENTIFICATION</scope>
    <source>
        <strain evidence="2">DF5081</strain>
    </source>
</reference>
<dbReference type="Gene3D" id="3.80.10.10">
    <property type="entry name" value="Ribonuclease Inhibitor"/>
    <property type="match status" value="1"/>
</dbReference>
<dbReference type="Proteomes" id="UP000005237">
    <property type="component" value="Unassembled WGS sequence"/>
</dbReference>
<accession>A0A8R1IEE7</accession>
<feature type="chain" id="PRO_5035909533" description="Receptor L-domain domain-containing protein" evidence="1">
    <location>
        <begin position="29"/>
        <end position="206"/>
    </location>
</feature>